<evidence type="ECO:0000313" key="2">
    <source>
        <dbReference type="Proteomes" id="UP000019113"/>
    </source>
</evidence>
<gene>
    <name evidence="1" type="ORF">BJB45_11705</name>
</gene>
<comment type="caution">
    <text evidence="1">The sequence shown here is derived from an EMBL/GenBank/DDBJ whole genome shotgun (WGS) entry which is preliminary data.</text>
</comment>
<keyword evidence="2" id="KW-1185">Reference proteome</keyword>
<accession>W1N8J4</accession>
<sequence>MLLDFGPALCLAAIAGHKSTVSQGYLISSECQFN</sequence>
<evidence type="ECO:0000313" key="1">
    <source>
        <dbReference type="EMBL" id="ERL51823.1"/>
    </source>
</evidence>
<protein>
    <submittedName>
        <fullName evidence="1">Uncharacterized protein</fullName>
    </submittedName>
</protein>
<name>W1N8J4_9GAMM</name>
<proteinExistence type="predicted"/>
<dbReference type="AlphaFoldDB" id="W1N8J4"/>
<reference evidence="1 2" key="1">
    <citation type="submission" date="2013-08" db="EMBL/GenBank/DDBJ databases">
        <title>draft genome of Halomonas huanghegensis, strain BJGMM-B45T.</title>
        <authorList>
            <person name="Miao C."/>
            <person name="Wan Y."/>
            <person name="Jin W."/>
        </authorList>
    </citation>
    <scope>NUCLEOTIDE SEQUENCE [LARGE SCALE GENOMIC DNA]</scope>
    <source>
        <strain evidence="1 2">BJGMM-B45</strain>
    </source>
</reference>
<dbReference type="EMBL" id="AVBC01000020">
    <property type="protein sequence ID" value="ERL51823.1"/>
    <property type="molecule type" value="Genomic_DNA"/>
</dbReference>
<organism evidence="1 2">
    <name type="scientific">Halomonas huangheensis</name>
    <dbReference type="NCBI Taxonomy" id="1178482"/>
    <lineage>
        <taxon>Bacteria</taxon>
        <taxon>Pseudomonadati</taxon>
        <taxon>Pseudomonadota</taxon>
        <taxon>Gammaproteobacteria</taxon>
        <taxon>Oceanospirillales</taxon>
        <taxon>Halomonadaceae</taxon>
        <taxon>Halomonas</taxon>
    </lineage>
</organism>
<dbReference type="Proteomes" id="UP000019113">
    <property type="component" value="Unassembled WGS sequence"/>
</dbReference>